<dbReference type="InterPro" id="IPR025883">
    <property type="entry name" value="Cadherin-like_domain"/>
</dbReference>
<dbReference type="EMBL" id="JAICCE010000007">
    <property type="protein sequence ID" value="KAG9275062.1"/>
    <property type="molecule type" value="Genomic_DNA"/>
</dbReference>
<gene>
    <name evidence="2" type="ORF">AMEX_G9538</name>
</gene>
<feature type="domain" description="Cadherin-like beta-sandwich-like" evidence="1">
    <location>
        <begin position="7"/>
        <end position="91"/>
    </location>
</feature>
<evidence type="ECO:0000313" key="3">
    <source>
        <dbReference type="Proteomes" id="UP000752171"/>
    </source>
</evidence>
<dbReference type="AlphaFoldDB" id="A0A8T2LZ41"/>
<sequence>MDNCDLEKLSVDGVQLCPEFRPEVTLYTAAVPSSVRRVRLHMTTSDCAASCKILSGDRSGTVQLEDGLNRIDVEVIAEDGTAKTYSIQLTKLSASAARLTELTVEGHQLQPGFTPDLYEYCCTCF</sequence>
<name>A0A8T2LZ41_ASTMX</name>
<organism evidence="2 3">
    <name type="scientific">Astyanax mexicanus</name>
    <name type="common">Blind cave fish</name>
    <name type="synonym">Astyanax fasciatus mexicanus</name>
    <dbReference type="NCBI Taxonomy" id="7994"/>
    <lineage>
        <taxon>Eukaryota</taxon>
        <taxon>Metazoa</taxon>
        <taxon>Chordata</taxon>
        <taxon>Craniata</taxon>
        <taxon>Vertebrata</taxon>
        <taxon>Euteleostomi</taxon>
        <taxon>Actinopterygii</taxon>
        <taxon>Neopterygii</taxon>
        <taxon>Teleostei</taxon>
        <taxon>Ostariophysi</taxon>
        <taxon>Characiformes</taxon>
        <taxon>Characoidei</taxon>
        <taxon>Acestrorhamphidae</taxon>
        <taxon>Acestrorhamphinae</taxon>
        <taxon>Astyanax</taxon>
    </lineage>
</organism>
<accession>A0A8T2LZ41</accession>
<proteinExistence type="predicted"/>
<comment type="caution">
    <text evidence="2">The sequence shown here is derived from an EMBL/GenBank/DDBJ whole genome shotgun (WGS) entry which is preliminary data.</text>
</comment>
<protein>
    <recommendedName>
        <fullName evidence="1">Cadherin-like beta-sandwich-like domain-containing protein</fullName>
    </recommendedName>
</protein>
<evidence type="ECO:0000259" key="1">
    <source>
        <dbReference type="Pfam" id="PF12733"/>
    </source>
</evidence>
<dbReference type="Proteomes" id="UP000752171">
    <property type="component" value="Unassembled WGS sequence"/>
</dbReference>
<dbReference type="Pfam" id="PF12733">
    <property type="entry name" value="Cadherin-like"/>
    <property type="match status" value="1"/>
</dbReference>
<evidence type="ECO:0000313" key="2">
    <source>
        <dbReference type="EMBL" id="KAG9275062.1"/>
    </source>
</evidence>
<reference evidence="2 3" key="1">
    <citation type="submission" date="2021-07" db="EMBL/GenBank/DDBJ databases">
        <authorList>
            <person name="Imarazene B."/>
            <person name="Zahm M."/>
            <person name="Klopp C."/>
            <person name="Cabau C."/>
            <person name="Beille S."/>
            <person name="Jouanno E."/>
            <person name="Castinel A."/>
            <person name="Lluch J."/>
            <person name="Gil L."/>
            <person name="Kuchtly C."/>
            <person name="Lopez Roques C."/>
            <person name="Donnadieu C."/>
            <person name="Parrinello H."/>
            <person name="Journot L."/>
            <person name="Du K."/>
            <person name="Schartl M."/>
            <person name="Retaux S."/>
            <person name="Guiguen Y."/>
        </authorList>
    </citation>
    <scope>NUCLEOTIDE SEQUENCE [LARGE SCALE GENOMIC DNA]</scope>
    <source>
        <strain evidence="2">Pach_M1</strain>
        <tissue evidence="2">Testis</tissue>
    </source>
</reference>